<dbReference type="GO" id="GO:0090150">
    <property type="term" value="P:establishment of protein localization to membrane"/>
    <property type="evidence" value="ECO:0007669"/>
    <property type="project" value="UniProtKB-ARBA"/>
</dbReference>
<dbReference type="AlphaFoldDB" id="A0ABD0L4T4"/>
<proteinExistence type="inferred from homology"/>
<keyword evidence="7" id="KW-0472">Membrane</keyword>
<comment type="similarity">
    <text evidence="2">Belongs to the WRB/GET1 family.</text>
</comment>
<name>A0ABD0L4T4_9CAEN</name>
<evidence type="ECO:0000256" key="6">
    <source>
        <dbReference type="ARBA" id="ARBA00022989"/>
    </source>
</evidence>
<evidence type="ECO:0000256" key="7">
    <source>
        <dbReference type="ARBA" id="ARBA00023136"/>
    </source>
</evidence>
<evidence type="ECO:0000256" key="9">
    <source>
        <dbReference type="ARBA" id="ARBA00033006"/>
    </source>
</evidence>
<evidence type="ECO:0000256" key="2">
    <source>
        <dbReference type="ARBA" id="ARBA00010799"/>
    </source>
</evidence>
<comment type="caution">
    <text evidence="11">The sequence shown here is derived from an EMBL/GenBank/DDBJ whole genome shotgun (WGS) entry which is preliminary data.</text>
</comment>
<dbReference type="Pfam" id="PF04420">
    <property type="entry name" value="CHD5"/>
    <property type="match status" value="1"/>
</dbReference>
<keyword evidence="5" id="KW-0256">Endoplasmic reticulum</keyword>
<evidence type="ECO:0000256" key="10">
    <source>
        <dbReference type="SAM" id="SignalP"/>
    </source>
</evidence>
<evidence type="ECO:0000256" key="1">
    <source>
        <dbReference type="ARBA" id="ARBA00004477"/>
    </source>
</evidence>
<evidence type="ECO:0000256" key="8">
    <source>
        <dbReference type="ARBA" id="ARBA00032437"/>
    </source>
</evidence>
<organism evidence="11 12">
    <name type="scientific">Batillaria attramentaria</name>
    <dbReference type="NCBI Taxonomy" id="370345"/>
    <lineage>
        <taxon>Eukaryota</taxon>
        <taxon>Metazoa</taxon>
        <taxon>Spiralia</taxon>
        <taxon>Lophotrochozoa</taxon>
        <taxon>Mollusca</taxon>
        <taxon>Gastropoda</taxon>
        <taxon>Caenogastropoda</taxon>
        <taxon>Sorbeoconcha</taxon>
        <taxon>Cerithioidea</taxon>
        <taxon>Batillariidae</taxon>
        <taxon>Batillaria</taxon>
    </lineage>
</organism>
<dbReference type="InterPro" id="IPR029012">
    <property type="entry name" value="Helix_hairpin_bin_sf"/>
</dbReference>
<keyword evidence="10" id="KW-0732">Signal</keyword>
<dbReference type="PANTHER" id="PTHR42650">
    <property type="entry name" value="TAIL-ANCHORED PROTEIN INSERTION RECEPTOR WRB"/>
    <property type="match status" value="1"/>
</dbReference>
<dbReference type="InterPro" id="IPR028945">
    <property type="entry name" value="Get1"/>
</dbReference>
<evidence type="ECO:0000256" key="3">
    <source>
        <dbReference type="ARBA" id="ARBA00017951"/>
    </source>
</evidence>
<keyword evidence="4" id="KW-0812">Transmembrane</keyword>
<keyword evidence="12" id="KW-1185">Reference proteome</keyword>
<protein>
    <recommendedName>
        <fullName evidence="3">Guided entry of tail-anchored proteins factor 1</fullName>
    </recommendedName>
    <alternativeName>
        <fullName evidence="8">Tail-anchored protein insertion receptor WRB</fullName>
    </alternativeName>
    <alternativeName>
        <fullName evidence="9">Tryptophan-rich basic protein</fullName>
    </alternativeName>
</protein>
<dbReference type="EMBL" id="JACVVK020000082">
    <property type="protein sequence ID" value="KAK7494573.1"/>
    <property type="molecule type" value="Genomic_DNA"/>
</dbReference>
<evidence type="ECO:0000256" key="4">
    <source>
        <dbReference type="ARBA" id="ARBA00022692"/>
    </source>
</evidence>
<evidence type="ECO:0000313" key="12">
    <source>
        <dbReference type="Proteomes" id="UP001519460"/>
    </source>
</evidence>
<sequence length="136" mass="15768">MMLMTFILLIVILFAVLQKFVKEITVWVGKRVFSVSDEELDLRAQVRDLKEQQSSISMMDEFARYMKLQRQIDKLASQVKDSGEFVLIFTREEEGWFFPIQRLIAMPSGVEGGIGIVSWILVCNSVVFRAKRMLDL</sequence>
<evidence type="ECO:0000313" key="11">
    <source>
        <dbReference type="EMBL" id="KAK7494573.1"/>
    </source>
</evidence>
<dbReference type="PANTHER" id="PTHR42650:SF1">
    <property type="entry name" value="GUIDED ENTRY OF TAIL-ANCHORED PROTEINS FACTOR 1"/>
    <property type="match status" value="1"/>
</dbReference>
<dbReference type="Gene3D" id="1.10.287.660">
    <property type="entry name" value="Helix hairpin bin"/>
    <property type="match status" value="1"/>
</dbReference>
<accession>A0ABD0L4T4</accession>
<dbReference type="GO" id="GO:0005789">
    <property type="term" value="C:endoplasmic reticulum membrane"/>
    <property type="evidence" value="ECO:0007669"/>
    <property type="project" value="UniProtKB-SubCell"/>
</dbReference>
<reference evidence="11 12" key="1">
    <citation type="journal article" date="2023" name="Sci. Data">
        <title>Genome assembly of the Korean intertidal mud-creeper Batillaria attramentaria.</title>
        <authorList>
            <person name="Patra A.K."/>
            <person name="Ho P.T."/>
            <person name="Jun S."/>
            <person name="Lee S.J."/>
            <person name="Kim Y."/>
            <person name="Won Y.J."/>
        </authorList>
    </citation>
    <scope>NUCLEOTIDE SEQUENCE [LARGE SCALE GENOMIC DNA]</scope>
    <source>
        <strain evidence="11">Wonlab-2016</strain>
    </source>
</reference>
<feature type="chain" id="PRO_5044763979" description="Guided entry of tail-anchored proteins factor 1" evidence="10">
    <location>
        <begin position="24"/>
        <end position="136"/>
    </location>
</feature>
<dbReference type="Proteomes" id="UP001519460">
    <property type="component" value="Unassembled WGS sequence"/>
</dbReference>
<comment type="subcellular location">
    <subcellularLocation>
        <location evidence="1">Endoplasmic reticulum membrane</location>
        <topology evidence="1">Multi-pass membrane protein</topology>
    </subcellularLocation>
</comment>
<feature type="signal peptide" evidence="10">
    <location>
        <begin position="1"/>
        <end position="23"/>
    </location>
</feature>
<gene>
    <name evidence="11" type="ORF">BaRGS_00014226</name>
</gene>
<keyword evidence="6" id="KW-1133">Transmembrane helix</keyword>
<evidence type="ECO:0000256" key="5">
    <source>
        <dbReference type="ARBA" id="ARBA00022824"/>
    </source>
</evidence>